<dbReference type="InterPro" id="IPR019151">
    <property type="entry name" value="Proteasome_assmbl_chaperone_2"/>
</dbReference>
<proteinExistence type="predicted"/>
<dbReference type="PANTHER" id="PTHR35610">
    <property type="entry name" value="3-ISOPROPYLMALATE DEHYDRATASE-RELATED"/>
    <property type="match status" value="1"/>
</dbReference>
<keyword evidence="1" id="KW-0647">Proteasome</keyword>
<dbReference type="GO" id="GO:0000502">
    <property type="term" value="C:proteasome complex"/>
    <property type="evidence" value="ECO:0007669"/>
    <property type="project" value="UniProtKB-KW"/>
</dbReference>
<dbReference type="Pfam" id="PF09754">
    <property type="entry name" value="PAC2"/>
    <property type="match status" value="1"/>
</dbReference>
<dbReference type="SUPFAM" id="SSF159659">
    <property type="entry name" value="Cgl1923-like"/>
    <property type="match status" value="1"/>
</dbReference>
<name>A0A7C4FCP2_THEPE</name>
<dbReference type="AlphaFoldDB" id="A0A7C4FCP2"/>
<dbReference type="Gene3D" id="3.40.50.10900">
    <property type="entry name" value="PAC-like subunit"/>
    <property type="match status" value="1"/>
</dbReference>
<protein>
    <submittedName>
        <fullName evidence="1">Proteasome assembly chaperone family protein</fullName>
    </submittedName>
</protein>
<comment type="caution">
    <text evidence="1">The sequence shown here is derived from an EMBL/GenBank/DDBJ whole genome shotgun (WGS) entry which is preliminary data.</text>
</comment>
<gene>
    <name evidence="1" type="ORF">ENV17_06865</name>
</gene>
<accession>A0A7C4FCP2</accession>
<organism evidence="1">
    <name type="scientific">Thermofilum pendens</name>
    <dbReference type="NCBI Taxonomy" id="2269"/>
    <lineage>
        <taxon>Archaea</taxon>
        <taxon>Thermoproteota</taxon>
        <taxon>Thermoprotei</taxon>
        <taxon>Thermofilales</taxon>
        <taxon>Thermofilaceae</taxon>
        <taxon>Thermofilum</taxon>
    </lineage>
</organism>
<sequence length="252" mass="28121">MKKSWSSFLHEEIPEGGTLVVGIPDVGLVGPISTAHLAKEWELRSIGYFDSPDLPPVILFHDATPLMPMRLYGGYKGNDYVLVLHSDVAIPPQSIHSLASFVVDFTLEKKLRRVFLLGGIAVQERLNIETPKTYAVSVDRDLLLYAQERGVEPLKEGFIGGAYAQILKEGYKARVPVLGLLSECFLNYPDPGASASTLQAFSKITGYSIDVKPLLEQEEEIRLRLREMMKRTMEAMRGAGKEYEYTIPALYV</sequence>
<reference evidence="1" key="1">
    <citation type="journal article" date="2020" name="mSystems">
        <title>Genome- and Community-Level Interaction Insights into Carbon Utilization and Element Cycling Functions of Hydrothermarchaeota in Hydrothermal Sediment.</title>
        <authorList>
            <person name="Zhou Z."/>
            <person name="Liu Y."/>
            <person name="Xu W."/>
            <person name="Pan J."/>
            <person name="Luo Z.H."/>
            <person name="Li M."/>
        </authorList>
    </citation>
    <scope>NUCLEOTIDE SEQUENCE [LARGE SCALE GENOMIC DNA]</scope>
    <source>
        <strain evidence="1">SpSt-735</strain>
    </source>
</reference>
<evidence type="ECO:0000313" key="1">
    <source>
        <dbReference type="EMBL" id="HGI44087.1"/>
    </source>
</evidence>
<dbReference type="EMBL" id="DTFI01000187">
    <property type="protein sequence ID" value="HGI44087.1"/>
    <property type="molecule type" value="Genomic_DNA"/>
</dbReference>
<dbReference type="InterPro" id="IPR038389">
    <property type="entry name" value="PSMG2_sf"/>
</dbReference>
<dbReference type="PANTHER" id="PTHR35610:SF3">
    <property type="entry name" value="PROTEASOME ASSEMBLY CHAPERONE FAMILY PROTEIN"/>
    <property type="match status" value="1"/>
</dbReference>